<dbReference type="RefSeq" id="WP_303910422.1">
    <property type="nucleotide sequence ID" value="NZ_DYXM01000028.1"/>
</dbReference>
<keyword evidence="1" id="KW-0812">Transmembrane</keyword>
<dbReference type="EMBL" id="DYXM01000028">
    <property type="protein sequence ID" value="HJE89652.1"/>
    <property type="molecule type" value="Genomic_DNA"/>
</dbReference>
<comment type="caution">
    <text evidence="2">The sequence shown here is derived from an EMBL/GenBank/DDBJ whole genome shotgun (WGS) entry which is preliminary data.</text>
</comment>
<keyword evidence="1" id="KW-0472">Membrane</keyword>
<sequence>MDSPLQMWDSVELWLSTLPFPPQVAILVAVLVPLSFVIARVLIAVTDGVVSTRLVDAIRGRDEAAEEELE</sequence>
<accession>A0A921F0V4</accession>
<evidence type="ECO:0000256" key="1">
    <source>
        <dbReference type="SAM" id="Phobius"/>
    </source>
</evidence>
<evidence type="ECO:0000313" key="2">
    <source>
        <dbReference type="EMBL" id="HJE89652.1"/>
    </source>
</evidence>
<gene>
    <name evidence="2" type="ORF">K8V11_01410</name>
</gene>
<dbReference type="Proteomes" id="UP000776650">
    <property type="component" value="Unassembled WGS sequence"/>
</dbReference>
<dbReference type="AlphaFoldDB" id="A0A921F0V4"/>
<organism evidence="2 3">
    <name type="scientific">Dietzia timorensis</name>
    <dbReference type="NCBI Taxonomy" id="499555"/>
    <lineage>
        <taxon>Bacteria</taxon>
        <taxon>Bacillati</taxon>
        <taxon>Actinomycetota</taxon>
        <taxon>Actinomycetes</taxon>
        <taxon>Mycobacteriales</taxon>
        <taxon>Dietziaceae</taxon>
        <taxon>Dietzia</taxon>
    </lineage>
</organism>
<protein>
    <submittedName>
        <fullName evidence="2">Uncharacterized protein</fullName>
    </submittedName>
</protein>
<proteinExistence type="predicted"/>
<reference evidence="2" key="1">
    <citation type="journal article" date="2021" name="PeerJ">
        <title>Extensive microbial diversity within the chicken gut microbiome revealed by metagenomics and culture.</title>
        <authorList>
            <person name="Gilroy R."/>
            <person name="Ravi A."/>
            <person name="Getino M."/>
            <person name="Pursley I."/>
            <person name="Horton D.L."/>
            <person name="Alikhan N.F."/>
            <person name="Baker D."/>
            <person name="Gharbi K."/>
            <person name="Hall N."/>
            <person name="Watson M."/>
            <person name="Adriaenssens E.M."/>
            <person name="Foster-Nyarko E."/>
            <person name="Jarju S."/>
            <person name="Secka A."/>
            <person name="Antonio M."/>
            <person name="Oren A."/>
            <person name="Chaudhuri R.R."/>
            <person name="La Ragione R."/>
            <person name="Hildebrand F."/>
            <person name="Pallen M.J."/>
        </authorList>
    </citation>
    <scope>NUCLEOTIDE SEQUENCE</scope>
    <source>
        <strain evidence="2">ChiGjej1B1-18357</strain>
    </source>
</reference>
<feature type="transmembrane region" description="Helical" evidence="1">
    <location>
        <begin position="20"/>
        <end position="43"/>
    </location>
</feature>
<keyword evidence="1" id="KW-1133">Transmembrane helix</keyword>
<name>A0A921F0V4_9ACTN</name>
<evidence type="ECO:0000313" key="3">
    <source>
        <dbReference type="Proteomes" id="UP000776650"/>
    </source>
</evidence>
<reference evidence="2" key="2">
    <citation type="submission" date="2021-09" db="EMBL/GenBank/DDBJ databases">
        <authorList>
            <person name="Gilroy R."/>
        </authorList>
    </citation>
    <scope>NUCLEOTIDE SEQUENCE</scope>
    <source>
        <strain evidence="2">ChiGjej1B1-18357</strain>
    </source>
</reference>